<dbReference type="EMBL" id="QKNX01000003">
    <property type="protein sequence ID" value="TKR25739.1"/>
    <property type="molecule type" value="Genomic_DNA"/>
</dbReference>
<dbReference type="RefSeq" id="WP_137276746.1">
    <property type="nucleotide sequence ID" value="NZ_QKNX01000003.1"/>
</dbReference>
<sequence length="134" mass="13531">MSRRRMLLLAGAFVISLALVTGTSGVSSVTMTRGIDGAIVDDQRAYLGIEQTATADAGTAVLEVRITNRHPTAAFTTIVVTINGTTVDLGGGGPVAPGGAVSHTFESVPCDATAEIEASGSDLGIELERAVACA</sequence>
<gene>
    <name evidence="1" type="ORF">DM868_10050</name>
</gene>
<dbReference type="AlphaFoldDB" id="A0A4U5JI27"/>
<accession>A0A4U5JI27</accession>
<evidence type="ECO:0000313" key="1">
    <source>
        <dbReference type="EMBL" id="TKR25739.1"/>
    </source>
</evidence>
<proteinExistence type="predicted"/>
<reference evidence="1 2" key="1">
    <citation type="submission" date="2019-04" db="EMBL/GenBank/DDBJ databases">
        <title>Natronomonas sp. F20-122 a newhaloarchaeon isolated from a saline saltern of Isla Bacuta, Huelva, Spain.</title>
        <authorList>
            <person name="Duran-Viseras A."/>
            <person name="Sanchez-Porro C."/>
            <person name="Ventosa A."/>
        </authorList>
    </citation>
    <scope>NUCLEOTIDE SEQUENCE [LARGE SCALE GENOMIC DNA]</scope>
    <source>
        <strain evidence="1 2">F20-122</strain>
    </source>
</reference>
<evidence type="ECO:0000313" key="2">
    <source>
        <dbReference type="Proteomes" id="UP000308037"/>
    </source>
</evidence>
<dbReference type="Proteomes" id="UP000308037">
    <property type="component" value="Unassembled WGS sequence"/>
</dbReference>
<name>A0A4U5JI27_9EURY</name>
<keyword evidence="2" id="KW-1185">Reference proteome</keyword>
<protein>
    <recommendedName>
        <fullName evidence="3">DUF1102 domain-containing protein</fullName>
    </recommendedName>
</protein>
<comment type="caution">
    <text evidence="1">The sequence shown here is derived from an EMBL/GenBank/DDBJ whole genome shotgun (WGS) entry which is preliminary data.</text>
</comment>
<organism evidence="1 2">
    <name type="scientific">Natronomonas salsuginis</name>
    <dbReference type="NCBI Taxonomy" id="2217661"/>
    <lineage>
        <taxon>Archaea</taxon>
        <taxon>Methanobacteriati</taxon>
        <taxon>Methanobacteriota</taxon>
        <taxon>Stenosarchaea group</taxon>
        <taxon>Halobacteria</taxon>
        <taxon>Halobacteriales</taxon>
        <taxon>Natronomonadaceae</taxon>
        <taxon>Natronomonas</taxon>
    </lineage>
</organism>
<evidence type="ECO:0008006" key="3">
    <source>
        <dbReference type="Google" id="ProtNLM"/>
    </source>
</evidence>